<dbReference type="Pfam" id="PF25573">
    <property type="entry name" value="TPR_PSMD3_N"/>
    <property type="match status" value="1"/>
</dbReference>
<evidence type="ECO:0000259" key="6">
    <source>
        <dbReference type="PROSITE" id="PS50250"/>
    </source>
</evidence>
<dbReference type="GO" id="GO:0008541">
    <property type="term" value="C:proteasome regulatory particle, lid subcomplex"/>
    <property type="evidence" value="ECO:0007669"/>
    <property type="project" value="TreeGrafter"/>
</dbReference>
<dbReference type="SUPFAM" id="SSF48452">
    <property type="entry name" value="TPR-like"/>
    <property type="match status" value="1"/>
</dbReference>
<dbReference type="PROSITE" id="PS50005">
    <property type="entry name" value="TPR"/>
    <property type="match status" value="1"/>
</dbReference>
<dbReference type="OMA" id="AKVYFYF"/>
<dbReference type="InterPro" id="IPR050756">
    <property type="entry name" value="CSN3"/>
</dbReference>
<dbReference type="AlphaFoldDB" id="D3BBL0"/>
<evidence type="ECO:0000256" key="2">
    <source>
        <dbReference type="ARBA" id="ARBA00022942"/>
    </source>
</evidence>
<evidence type="ECO:0000313" key="8">
    <source>
        <dbReference type="Proteomes" id="UP000001396"/>
    </source>
</evidence>
<dbReference type="FunCoup" id="D3BBL0">
    <property type="interactions" value="829"/>
</dbReference>
<name>D3BBL0_HETP5</name>
<feature type="domain" description="PCI" evidence="6">
    <location>
        <begin position="261"/>
        <end position="441"/>
    </location>
</feature>
<keyword evidence="8" id="KW-1185">Reference proteome</keyword>
<accession>D3BBL0</accession>
<comment type="caution">
    <text evidence="7">The sequence shown here is derived from an EMBL/GenBank/DDBJ whole genome shotgun (WGS) entry which is preliminary data.</text>
</comment>
<dbReference type="Pfam" id="PF08375">
    <property type="entry name" value="Rpn3_C"/>
    <property type="match status" value="1"/>
</dbReference>
<dbReference type="Proteomes" id="UP000001396">
    <property type="component" value="Unassembled WGS sequence"/>
</dbReference>
<proteinExistence type="inferred from homology"/>
<evidence type="ECO:0000256" key="3">
    <source>
        <dbReference type="PROSITE-ProRule" id="PRU00339"/>
    </source>
</evidence>
<dbReference type="InterPro" id="IPR019734">
    <property type="entry name" value="TPR_rpt"/>
</dbReference>
<comment type="similarity">
    <text evidence="1">Belongs to the proteasome subunit S3 family.</text>
</comment>
<evidence type="ECO:0000256" key="1">
    <source>
        <dbReference type="ARBA" id="ARBA00007912"/>
    </source>
</evidence>
<sequence>MSSNMKEVEMTDDIPTSAADLKGDKENAVRETAALTLADIKKNCQLIERGVDAKENRYITRVLRQTTTLRKRVNSKLLAAAISQTLPDGNKKALLLKLLKEQDVGSTVTVTNNEMDIDSTANATAATAATITSVTLEVEAYLHLLVLIHLIDTKHNVEATICSTALVESIQNNNRITLYPLSSKVFFYYSLSYQLVNNIEQIRPFLLNALRTATLRHNEEGQATLLNLLLRNYLEYNLIDQAHKLVSNTVFPEQASSNQYARYLYYLGRIKAIQLEYGEAYNFLNQAIRKAPQNSAIGFKRSVNKLLCIVQLLMGEIPERNIFSQKILKGAMKPYYHLTQSVRVGDLDSFHAVIEQYSSLFKSDHTFTLIQRLRTNVIKAGLKKICSAYSRISFQDICKKLKFDGTPEDMMFIVAKSIKDGVIEASVNQAEGYLQSNENIDAYSTQEPMAAFSQRIDVCLKIHNDALKAMRFHPDLSRAETEKIAEVAKTIKQELERQAEESSENGDESDF</sequence>
<dbReference type="GeneID" id="31361363"/>
<evidence type="ECO:0000256" key="4">
    <source>
        <dbReference type="SAM" id="Coils"/>
    </source>
</evidence>
<dbReference type="PROSITE" id="PS50250">
    <property type="entry name" value="PCI"/>
    <property type="match status" value="1"/>
</dbReference>
<dbReference type="EMBL" id="ADBJ01000026">
    <property type="protein sequence ID" value="EFA81043.1"/>
    <property type="molecule type" value="Genomic_DNA"/>
</dbReference>
<dbReference type="InParanoid" id="D3BBL0"/>
<dbReference type="GO" id="GO:0006511">
    <property type="term" value="P:ubiquitin-dependent protein catabolic process"/>
    <property type="evidence" value="ECO:0007669"/>
    <property type="project" value="TreeGrafter"/>
</dbReference>
<keyword evidence="2 7" id="KW-0647">Proteasome</keyword>
<keyword evidence="3" id="KW-0802">TPR repeat</keyword>
<dbReference type="STRING" id="670386.D3BBL0"/>
<dbReference type="InterPro" id="IPR000717">
    <property type="entry name" value="PCI_dom"/>
</dbReference>
<organism evidence="7 8">
    <name type="scientific">Heterostelium pallidum (strain ATCC 26659 / Pp 5 / PN500)</name>
    <name type="common">Cellular slime mold</name>
    <name type="synonym">Polysphondylium pallidum</name>
    <dbReference type="NCBI Taxonomy" id="670386"/>
    <lineage>
        <taxon>Eukaryota</taxon>
        <taxon>Amoebozoa</taxon>
        <taxon>Evosea</taxon>
        <taxon>Eumycetozoa</taxon>
        <taxon>Dictyostelia</taxon>
        <taxon>Acytosteliales</taxon>
        <taxon>Acytosteliaceae</taxon>
        <taxon>Heterostelium</taxon>
    </lineage>
</organism>
<dbReference type="PANTHER" id="PTHR10758:SF2">
    <property type="entry name" value="26S PROTEASOME NON-ATPASE REGULATORY SUBUNIT 3"/>
    <property type="match status" value="1"/>
</dbReference>
<dbReference type="RefSeq" id="XP_020433161.1">
    <property type="nucleotide sequence ID" value="XM_020576749.1"/>
</dbReference>
<dbReference type="SUPFAM" id="SSF46785">
    <property type="entry name" value="Winged helix' DNA-binding domain"/>
    <property type="match status" value="1"/>
</dbReference>
<feature type="coiled-coil region" evidence="4">
    <location>
        <begin position="478"/>
        <end position="505"/>
    </location>
</feature>
<dbReference type="InterPro" id="IPR057985">
    <property type="entry name" value="TPR_PSMD3_N"/>
</dbReference>
<dbReference type="InterPro" id="IPR011990">
    <property type="entry name" value="TPR-like_helical_dom_sf"/>
</dbReference>
<protein>
    <submittedName>
        <fullName evidence="7">26S proteasome regulatory subunit S3</fullName>
    </submittedName>
</protein>
<dbReference type="InterPro" id="IPR036390">
    <property type="entry name" value="WH_DNA-bd_sf"/>
</dbReference>
<dbReference type="GO" id="GO:0042176">
    <property type="term" value="P:regulation of protein catabolic process"/>
    <property type="evidence" value="ECO:0007669"/>
    <property type="project" value="InterPro"/>
</dbReference>
<dbReference type="SMART" id="SM00088">
    <property type="entry name" value="PINT"/>
    <property type="match status" value="1"/>
</dbReference>
<dbReference type="InterPro" id="IPR013586">
    <property type="entry name" value="PSMD3_C"/>
</dbReference>
<keyword evidence="4" id="KW-0175">Coiled coil</keyword>
<dbReference type="SMART" id="SM00753">
    <property type="entry name" value="PAM"/>
    <property type="match status" value="1"/>
</dbReference>
<gene>
    <name evidence="7" type="primary">psmD3</name>
    <name evidence="7" type="ORF">PPL_05879</name>
</gene>
<dbReference type="GO" id="GO:0030234">
    <property type="term" value="F:enzyme regulator activity"/>
    <property type="evidence" value="ECO:0007669"/>
    <property type="project" value="InterPro"/>
</dbReference>
<dbReference type="PANTHER" id="PTHR10758">
    <property type="entry name" value="26S PROTEASOME NON-ATPASE REGULATORY SUBUNIT 3/COP9 SIGNALOSOME COMPLEX SUBUNIT 3"/>
    <property type="match status" value="1"/>
</dbReference>
<feature type="region of interest" description="Disordered" evidence="5">
    <location>
        <begin position="1"/>
        <end position="25"/>
    </location>
</feature>
<feature type="repeat" description="TPR" evidence="3">
    <location>
        <begin position="261"/>
        <end position="294"/>
    </location>
</feature>
<evidence type="ECO:0000256" key="5">
    <source>
        <dbReference type="SAM" id="MobiDB-lite"/>
    </source>
</evidence>
<evidence type="ECO:0000313" key="7">
    <source>
        <dbReference type="EMBL" id="EFA81043.1"/>
    </source>
</evidence>
<reference evidence="7 8" key="1">
    <citation type="journal article" date="2011" name="Genome Res.">
        <title>Phylogeny-wide analysis of social amoeba genomes highlights ancient origins for complex intercellular communication.</title>
        <authorList>
            <person name="Heidel A.J."/>
            <person name="Lawal H.M."/>
            <person name="Felder M."/>
            <person name="Schilde C."/>
            <person name="Helps N.R."/>
            <person name="Tunggal B."/>
            <person name="Rivero F."/>
            <person name="John U."/>
            <person name="Schleicher M."/>
            <person name="Eichinger L."/>
            <person name="Platzer M."/>
            <person name="Noegel A.A."/>
            <person name="Schaap P."/>
            <person name="Gloeckner G."/>
        </authorList>
    </citation>
    <scope>NUCLEOTIDE SEQUENCE [LARGE SCALE GENOMIC DNA]</scope>
    <source>
        <strain evidence="8">ATCC 26659 / Pp 5 / PN500</strain>
    </source>
</reference>
<dbReference type="Pfam" id="PF01399">
    <property type="entry name" value="PCI"/>
    <property type="match status" value="1"/>
</dbReference>